<evidence type="ECO:0000313" key="1">
    <source>
        <dbReference type="EMBL" id="UOE41207.1"/>
    </source>
</evidence>
<dbReference type="InterPro" id="IPR005368">
    <property type="entry name" value="UPF0175"/>
</dbReference>
<organism evidence="1 2">
    <name type="scientific">Chryseobacterium suipulveris</name>
    <dbReference type="NCBI Taxonomy" id="2929800"/>
    <lineage>
        <taxon>Bacteria</taxon>
        <taxon>Pseudomonadati</taxon>
        <taxon>Bacteroidota</taxon>
        <taxon>Flavobacteriia</taxon>
        <taxon>Flavobacteriales</taxon>
        <taxon>Weeksellaceae</taxon>
        <taxon>Chryseobacterium group</taxon>
        <taxon>Chryseobacterium</taxon>
    </lineage>
</organism>
<dbReference type="EMBL" id="CP094532">
    <property type="protein sequence ID" value="UOE41207.1"/>
    <property type="molecule type" value="Genomic_DNA"/>
</dbReference>
<protein>
    <submittedName>
        <fullName evidence="1">UPF0175 family protein</fullName>
    </submittedName>
</protein>
<keyword evidence="2" id="KW-1185">Reference proteome</keyword>
<dbReference type="Proteomes" id="UP000831460">
    <property type="component" value="Chromosome"/>
</dbReference>
<sequence>MSLTIKIPKELETEEKNLLVLFASFLYEKGKLSLGQAAKMAGLPKRKFMENLGKLGVSVFNFPVEDLEKELGNV</sequence>
<evidence type="ECO:0000313" key="2">
    <source>
        <dbReference type="Proteomes" id="UP000831460"/>
    </source>
</evidence>
<dbReference type="Pfam" id="PF03683">
    <property type="entry name" value="UPF0175"/>
    <property type="match status" value="1"/>
</dbReference>
<gene>
    <name evidence="1" type="ORF">MTP09_00765</name>
</gene>
<accession>A0ABY4BSM8</accession>
<proteinExistence type="predicted"/>
<name>A0ABY4BSM8_9FLAO</name>
<reference evidence="1 2" key="1">
    <citation type="submission" date="2022-03" db="EMBL/GenBank/DDBJ databases">
        <title>Chryseobacterium sp. isolated from particulate matters in swine house.</title>
        <authorList>
            <person name="Won M."/>
            <person name="Kim S.-J."/>
            <person name="Kwon S.-W."/>
        </authorList>
    </citation>
    <scope>NUCLEOTIDE SEQUENCE [LARGE SCALE GENOMIC DNA]</scope>
    <source>
        <strain evidence="1 2">SC2-2</strain>
    </source>
</reference>
<dbReference type="RefSeq" id="WP_243549732.1">
    <property type="nucleotide sequence ID" value="NZ_CP094532.1"/>
</dbReference>